<dbReference type="InterPro" id="IPR001367">
    <property type="entry name" value="Fe_dep_repressor"/>
</dbReference>
<dbReference type="Proteomes" id="UP000307000">
    <property type="component" value="Chromosome"/>
</dbReference>
<dbReference type="SMART" id="SM00529">
    <property type="entry name" value="HTH_DTXR"/>
    <property type="match status" value="1"/>
</dbReference>
<keyword evidence="8" id="KW-0010">Activator</keyword>
<dbReference type="GO" id="GO:0045892">
    <property type="term" value="P:negative regulation of DNA-templated transcription"/>
    <property type="evidence" value="ECO:0007669"/>
    <property type="project" value="TreeGrafter"/>
</dbReference>
<dbReference type="InterPro" id="IPR000835">
    <property type="entry name" value="HTH_MarR-typ"/>
</dbReference>
<dbReference type="SUPFAM" id="SSF46785">
    <property type="entry name" value="Winged helix' DNA-binding domain"/>
    <property type="match status" value="1"/>
</dbReference>
<dbReference type="KEGG" id="gcr:GcLGCM259_1008"/>
<evidence type="ECO:0000256" key="11">
    <source>
        <dbReference type="ARBA" id="ARBA00032593"/>
    </source>
</evidence>
<evidence type="ECO:0000259" key="13">
    <source>
        <dbReference type="PROSITE" id="PS50944"/>
    </source>
</evidence>
<keyword evidence="7" id="KW-0238">DNA-binding</keyword>
<evidence type="ECO:0000256" key="7">
    <source>
        <dbReference type="ARBA" id="ARBA00023125"/>
    </source>
</evidence>
<accession>A0A5B7WTZ4</accession>
<dbReference type="SUPFAM" id="SSF47979">
    <property type="entry name" value="Iron-dependent repressor protein, dimerization domain"/>
    <property type="match status" value="1"/>
</dbReference>
<dbReference type="SMART" id="SM00347">
    <property type="entry name" value="HTH_MARR"/>
    <property type="match status" value="1"/>
</dbReference>
<dbReference type="GO" id="GO:0046914">
    <property type="term" value="F:transition metal ion binding"/>
    <property type="evidence" value="ECO:0007669"/>
    <property type="project" value="InterPro"/>
</dbReference>
<comment type="subunit">
    <text evidence="3">Homodimer.</text>
</comment>
<dbReference type="InterPro" id="IPR008988">
    <property type="entry name" value="Transcriptional_repressor_C"/>
</dbReference>
<evidence type="ECO:0000256" key="4">
    <source>
        <dbReference type="ARBA" id="ARBA00022490"/>
    </source>
</evidence>
<dbReference type="GO" id="GO:0005737">
    <property type="term" value="C:cytoplasm"/>
    <property type="evidence" value="ECO:0007669"/>
    <property type="project" value="UniProtKB-SubCell"/>
</dbReference>
<dbReference type="Pfam" id="PF01325">
    <property type="entry name" value="Fe_dep_repress"/>
    <property type="match status" value="1"/>
</dbReference>
<keyword evidence="15" id="KW-1185">Reference proteome</keyword>
<evidence type="ECO:0000256" key="12">
    <source>
        <dbReference type="SAM" id="MobiDB-lite"/>
    </source>
</evidence>
<comment type="subcellular location">
    <subcellularLocation>
        <location evidence="1">Cytoplasm</location>
    </subcellularLocation>
</comment>
<proteinExistence type="inferred from homology"/>
<dbReference type="InterPro" id="IPR022687">
    <property type="entry name" value="HTH_DTXR"/>
</dbReference>
<evidence type="ECO:0000256" key="9">
    <source>
        <dbReference type="ARBA" id="ARBA00023163"/>
    </source>
</evidence>
<evidence type="ECO:0000256" key="10">
    <source>
        <dbReference type="ARBA" id="ARBA00023211"/>
    </source>
</evidence>
<dbReference type="RefSeq" id="WP_138172960.1">
    <property type="nucleotide sequence ID" value="NZ_CP034412.1"/>
</dbReference>
<dbReference type="AlphaFoldDB" id="A0A5B7WTZ4"/>
<gene>
    <name evidence="14" type="ORF">GcLGCM259_1008</name>
</gene>
<evidence type="ECO:0000256" key="6">
    <source>
        <dbReference type="ARBA" id="ARBA00023015"/>
    </source>
</evidence>
<dbReference type="SUPFAM" id="SSF50037">
    <property type="entry name" value="C-terminal domain of transcriptional repressors"/>
    <property type="match status" value="1"/>
</dbReference>
<dbReference type="GO" id="GO:0003677">
    <property type="term" value="F:DNA binding"/>
    <property type="evidence" value="ECO:0007669"/>
    <property type="project" value="UniProtKB-KW"/>
</dbReference>
<feature type="region of interest" description="Disordered" evidence="12">
    <location>
        <begin position="130"/>
        <end position="154"/>
    </location>
</feature>
<dbReference type="InterPro" id="IPR036390">
    <property type="entry name" value="WH_DNA-bd_sf"/>
</dbReference>
<evidence type="ECO:0000256" key="5">
    <source>
        <dbReference type="ARBA" id="ARBA00022491"/>
    </source>
</evidence>
<dbReference type="InterPro" id="IPR036388">
    <property type="entry name" value="WH-like_DNA-bd_sf"/>
</dbReference>
<dbReference type="Gene3D" id="1.10.60.10">
    <property type="entry name" value="Iron dependent repressor, metal binding and dimerisation domain"/>
    <property type="match status" value="1"/>
</dbReference>
<dbReference type="PROSITE" id="PS50944">
    <property type="entry name" value="HTH_DTXR"/>
    <property type="match status" value="1"/>
</dbReference>
<keyword evidence="6" id="KW-0805">Transcription regulation</keyword>
<keyword evidence="4" id="KW-0963">Cytoplasm</keyword>
<keyword evidence="5" id="KW-0678">Repressor</keyword>
<evidence type="ECO:0000313" key="14">
    <source>
        <dbReference type="EMBL" id="QCY46755.1"/>
    </source>
</evidence>
<feature type="domain" description="HTH dtxR-type" evidence="13">
    <location>
        <begin position="10"/>
        <end position="72"/>
    </location>
</feature>
<dbReference type="GO" id="GO:0003700">
    <property type="term" value="F:DNA-binding transcription factor activity"/>
    <property type="evidence" value="ECO:0007669"/>
    <property type="project" value="InterPro"/>
</dbReference>
<dbReference type="Gene3D" id="1.10.10.10">
    <property type="entry name" value="Winged helix-like DNA-binding domain superfamily/Winged helix DNA-binding domain"/>
    <property type="match status" value="1"/>
</dbReference>
<dbReference type="InterPro" id="IPR036421">
    <property type="entry name" value="Fe_dep_repressor_sf"/>
</dbReference>
<evidence type="ECO:0000256" key="1">
    <source>
        <dbReference type="ARBA" id="ARBA00004496"/>
    </source>
</evidence>
<keyword evidence="10" id="KW-0464">Manganese</keyword>
<dbReference type="Pfam" id="PF02742">
    <property type="entry name" value="Fe_dep_repr_C"/>
    <property type="match status" value="1"/>
</dbReference>
<dbReference type="EMBL" id="CP034412">
    <property type="protein sequence ID" value="QCY46755.1"/>
    <property type="molecule type" value="Genomic_DNA"/>
</dbReference>
<dbReference type="InterPro" id="IPR022689">
    <property type="entry name" value="Iron_dep_repressor"/>
</dbReference>
<name>A0A5B7WTZ4_9MICC</name>
<dbReference type="PANTHER" id="PTHR33238">
    <property type="entry name" value="IRON (METAL) DEPENDENT REPRESSOR, DTXR FAMILY"/>
    <property type="match status" value="1"/>
</dbReference>
<dbReference type="FunFam" id="1.10.60.10:FF:000004">
    <property type="entry name" value="DtxR family transcriptional regulator"/>
    <property type="match status" value="1"/>
</dbReference>
<dbReference type="PANTHER" id="PTHR33238:SF11">
    <property type="entry name" value="TRANSCRIPTIONAL REGULATOR MNTR"/>
    <property type="match status" value="1"/>
</dbReference>
<dbReference type="GO" id="GO:0046983">
    <property type="term" value="F:protein dimerization activity"/>
    <property type="evidence" value="ECO:0007669"/>
    <property type="project" value="InterPro"/>
</dbReference>
<evidence type="ECO:0000313" key="15">
    <source>
        <dbReference type="Proteomes" id="UP000307000"/>
    </source>
</evidence>
<organism evidence="14 15">
    <name type="scientific">Glutamicibacter creatinolyticus</name>
    <dbReference type="NCBI Taxonomy" id="162496"/>
    <lineage>
        <taxon>Bacteria</taxon>
        <taxon>Bacillati</taxon>
        <taxon>Actinomycetota</taxon>
        <taxon>Actinomycetes</taxon>
        <taxon>Micrococcales</taxon>
        <taxon>Micrococcaceae</taxon>
        <taxon>Glutamicibacter</taxon>
    </lineage>
</organism>
<sequence length="213" mass="23697">MPHSSNPGRLTTSEEDYLKALYALSEWDSHPIGTGELADQLGLSPASVTAMVRKLAAKHLVDFVPRGAISLSQSGRAAALNVVRRHRLLETFLSRELGYGWDEVHDEAERLEHTVSERFINALDERLGFPRSDPHGDAIPDAHGEHRPSQATRLDHFSGTEALIVRISDEDPHFLRRCQQQGLVPGARIGLPHRLDPIEASMVWVRAPRSEQA</sequence>
<evidence type="ECO:0000256" key="2">
    <source>
        <dbReference type="ARBA" id="ARBA00007871"/>
    </source>
</evidence>
<comment type="similarity">
    <text evidence="2">Belongs to the DtxR/MntR family.</text>
</comment>
<dbReference type="InterPro" id="IPR050536">
    <property type="entry name" value="DtxR_MntR_Metal-Reg"/>
</dbReference>
<keyword evidence="9" id="KW-0804">Transcription</keyword>
<evidence type="ECO:0000256" key="3">
    <source>
        <dbReference type="ARBA" id="ARBA00011738"/>
    </source>
</evidence>
<reference evidence="14 15" key="1">
    <citation type="submission" date="2018-12" db="EMBL/GenBank/DDBJ databases">
        <title>Complete Genome Sequence of Glutamicibacter creatinolyticus strain LGCM259,isolated from an abscess of a 12-year-old mare in Italy.</title>
        <authorList>
            <person name="Santos R.G."/>
            <person name="Silva A.L."/>
            <person name="Seyffert N."/>
            <person name="Castro T.L.P."/>
            <person name="Attili A.R."/>
            <person name="Rifici C."/>
            <person name="Mazzullo G."/>
            <person name="Brenig B."/>
            <person name="Venanzi F."/>
            <person name="Azevedo V."/>
        </authorList>
    </citation>
    <scope>NUCLEOTIDE SEQUENCE [LARGE SCALE GENOMIC DNA]</scope>
    <source>
        <strain evidence="14 15">LGCM 259</strain>
    </source>
</reference>
<protein>
    <recommendedName>
        <fullName evidence="11">Manganese transport regulator</fullName>
    </recommendedName>
</protein>
<evidence type="ECO:0000256" key="8">
    <source>
        <dbReference type="ARBA" id="ARBA00023159"/>
    </source>
</evidence>